<dbReference type="InterPro" id="IPR010982">
    <property type="entry name" value="Lambda_DNA-bd_dom_sf"/>
</dbReference>
<name>A0A855GS87_9STAP</name>
<evidence type="ECO:0000313" key="2">
    <source>
        <dbReference type="EMBL" id="PKE27116.1"/>
    </source>
</evidence>
<feature type="domain" description="HTH cro/C1-type" evidence="1">
    <location>
        <begin position="5"/>
        <end position="46"/>
    </location>
</feature>
<organism evidence="2 3">
    <name type="scientific">Macrococcoides caseolyticum</name>
    <dbReference type="NCBI Taxonomy" id="69966"/>
    <lineage>
        <taxon>Bacteria</taxon>
        <taxon>Bacillati</taxon>
        <taxon>Bacillota</taxon>
        <taxon>Bacilli</taxon>
        <taxon>Bacillales</taxon>
        <taxon>Staphylococcaceae</taxon>
        <taxon>Macrococcoides</taxon>
    </lineage>
</organism>
<sequence>MKTSIQRHRQRTRRTQSQVADMLLTTKPNICNIEKGRRNISSEILMTSYERSDDPILIKEMSYEFSNGYTTPAPSEVVFDDHRICIKERMLNEIREVIDVLNLYRIDKRPEYCSQEDLENVRCIASETQDVIFEAQALIDKIIIDYHLNPQELSKTRNQRYKMERRI</sequence>
<dbReference type="PROSITE" id="PS50943">
    <property type="entry name" value="HTH_CROC1"/>
    <property type="match status" value="1"/>
</dbReference>
<comment type="caution">
    <text evidence="2">The sequence shown here is derived from an EMBL/GenBank/DDBJ whole genome shotgun (WGS) entry which is preliminary data.</text>
</comment>
<dbReference type="InterPro" id="IPR001387">
    <property type="entry name" value="Cro/C1-type_HTH"/>
</dbReference>
<dbReference type="SUPFAM" id="SSF47413">
    <property type="entry name" value="lambda repressor-like DNA-binding domains"/>
    <property type="match status" value="1"/>
</dbReference>
<dbReference type="AlphaFoldDB" id="A0A855GS87"/>
<dbReference type="RefSeq" id="WP_101144077.1">
    <property type="nucleotide sequence ID" value="NZ_PIWM01000001.1"/>
</dbReference>
<dbReference type="Gene3D" id="1.10.260.40">
    <property type="entry name" value="lambda repressor-like DNA-binding domains"/>
    <property type="match status" value="1"/>
</dbReference>
<gene>
    <name evidence="2" type="ORF">CW686_01340</name>
</gene>
<dbReference type="EMBL" id="PIXC01000002">
    <property type="protein sequence ID" value="PKE27116.1"/>
    <property type="molecule type" value="Genomic_DNA"/>
</dbReference>
<protein>
    <recommendedName>
        <fullName evidence="1">HTH cro/C1-type domain-containing protein</fullName>
    </recommendedName>
</protein>
<dbReference type="Proteomes" id="UP000233482">
    <property type="component" value="Unassembled WGS sequence"/>
</dbReference>
<reference evidence="2 3" key="1">
    <citation type="submission" date="2017-12" db="EMBL/GenBank/DDBJ databases">
        <title>Genomics of Macrococcus caseolyticus.</title>
        <authorList>
            <person name="MacFadyen A.C."/>
            <person name="Paterson G.K."/>
        </authorList>
    </citation>
    <scope>NUCLEOTIDE SEQUENCE [LARGE SCALE GENOMIC DNA]</scope>
    <source>
        <strain evidence="2 3">5788_EF188</strain>
    </source>
</reference>
<dbReference type="GO" id="GO:0003677">
    <property type="term" value="F:DNA binding"/>
    <property type="evidence" value="ECO:0007669"/>
    <property type="project" value="InterPro"/>
</dbReference>
<proteinExistence type="predicted"/>
<evidence type="ECO:0000259" key="1">
    <source>
        <dbReference type="PROSITE" id="PS50943"/>
    </source>
</evidence>
<evidence type="ECO:0000313" key="3">
    <source>
        <dbReference type="Proteomes" id="UP000233482"/>
    </source>
</evidence>
<accession>A0A855GS87</accession>